<organism evidence="2 3">
    <name type="scientific">Massilia phyllostachyos</name>
    <dbReference type="NCBI Taxonomy" id="2898585"/>
    <lineage>
        <taxon>Bacteria</taxon>
        <taxon>Pseudomonadati</taxon>
        <taxon>Pseudomonadota</taxon>
        <taxon>Betaproteobacteria</taxon>
        <taxon>Burkholderiales</taxon>
        <taxon>Oxalobacteraceae</taxon>
        <taxon>Telluria group</taxon>
        <taxon>Massilia</taxon>
    </lineage>
</organism>
<dbReference type="InterPro" id="IPR001932">
    <property type="entry name" value="PPM-type_phosphatase-like_dom"/>
</dbReference>
<dbReference type="RefSeq" id="WP_231058079.1">
    <property type="nucleotide sequence ID" value="NZ_JAJNOC010000002.1"/>
</dbReference>
<comment type="caution">
    <text evidence="2">The sequence shown here is derived from an EMBL/GenBank/DDBJ whole genome shotgun (WGS) entry which is preliminary data.</text>
</comment>
<feature type="domain" description="PPM-type phosphatase" evidence="1">
    <location>
        <begin position="14"/>
        <end position="254"/>
    </location>
</feature>
<evidence type="ECO:0000313" key="3">
    <source>
        <dbReference type="Proteomes" id="UP001179361"/>
    </source>
</evidence>
<sequence>MHLEALTSGATAHHNEDWAGAMQTTHGTDLIVLDGATSVAERDYIDPVQGDVCWFVSRFAEALGAAVGAGMAQDEAVEQSVAAVSLTFDEHVAGRQIPLYAWPIAALSWVRVRPLDGGHRLDLYCLGDCTILMRGPDGVVRDLDPFVNSQEAIVRAEVARLSAAGIDDPADRMARLLPMLRERRVFQNTTAHTNALCLRPKGGFGPRRYTVEAPAGASVLVMSDGFFRLVDTYGLHTPESLFALCTEHGLQAALDELRRYETAARAGAAPVVKAADDASAVLWCSAP</sequence>
<dbReference type="Proteomes" id="UP001179361">
    <property type="component" value="Unassembled WGS sequence"/>
</dbReference>
<dbReference type="EMBL" id="JAJNOC010000002">
    <property type="protein sequence ID" value="MCD2516790.1"/>
    <property type="molecule type" value="Genomic_DNA"/>
</dbReference>
<proteinExistence type="predicted"/>
<gene>
    <name evidence="2" type="ORF">LQ564_10765</name>
</gene>
<evidence type="ECO:0000259" key="1">
    <source>
        <dbReference type="Pfam" id="PF13672"/>
    </source>
</evidence>
<protein>
    <submittedName>
        <fullName evidence="2">Protein phosphatase 2C domain-containing protein</fullName>
    </submittedName>
</protein>
<dbReference type="Pfam" id="PF13672">
    <property type="entry name" value="PP2C_2"/>
    <property type="match status" value="1"/>
</dbReference>
<reference evidence="2" key="1">
    <citation type="submission" date="2021-11" db="EMBL/GenBank/DDBJ databases">
        <title>The complete genome of Massilia sp sp. G4R7.</title>
        <authorList>
            <person name="Liu L."/>
            <person name="Yue J."/>
            <person name="Yuan J."/>
            <person name="Yang F."/>
            <person name="Li L."/>
        </authorList>
    </citation>
    <scope>NUCLEOTIDE SEQUENCE</scope>
    <source>
        <strain evidence="2">G4R7</strain>
    </source>
</reference>
<keyword evidence="3" id="KW-1185">Reference proteome</keyword>
<accession>A0ABS8Q4W7</accession>
<name>A0ABS8Q4W7_9BURK</name>
<evidence type="ECO:0000313" key="2">
    <source>
        <dbReference type="EMBL" id="MCD2516790.1"/>
    </source>
</evidence>